<feature type="transmembrane region" description="Helical" evidence="6">
    <location>
        <begin position="63"/>
        <end position="81"/>
    </location>
</feature>
<dbReference type="GO" id="GO:0005886">
    <property type="term" value="C:plasma membrane"/>
    <property type="evidence" value="ECO:0007669"/>
    <property type="project" value="TreeGrafter"/>
</dbReference>
<keyword evidence="3" id="KW-0201">Cytochrome c-type biogenesis</keyword>
<accession>A0A7V1PTS3</accession>
<feature type="transmembrane region" description="Helical" evidence="6">
    <location>
        <begin position="118"/>
        <end position="136"/>
    </location>
</feature>
<reference evidence="8" key="1">
    <citation type="journal article" date="2020" name="mSystems">
        <title>Genome- and Community-Level Interaction Insights into Carbon Utilization and Element Cycling Functions of Hydrothermarchaeota in Hydrothermal Sediment.</title>
        <authorList>
            <person name="Zhou Z."/>
            <person name="Liu Y."/>
            <person name="Xu W."/>
            <person name="Pan J."/>
            <person name="Luo Z.H."/>
            <person name="Li M."/>
        </authorList>
    </citation>
    <scope>NUCLEOTIDE SEQUENCE [LARGE SCALE GENOMIC DNA]</scope>
    <source>
        <strain evidence="8">HyVt-456</strain>
    </source>
</reference>
<keyword evidence="4 6" id="KW-1133">Transmembrane helix</keyword>
<feature type="transmembrane region" description="Helical" evidence="6">
    <location>
        <begin position="156"/>
        <end position="179"/>
    </location>
</feature>
<keyword evidence="5 6" id="KW-0472">Membrane</keyword>
<evidence type="ECO:0000256" key="3">
    <source>
        <dbReference type="ARBA" id="ARBA00022748"/>
    </source>
</evidence>
<evidence type="ECO:0000259" key="7">
    <source>
        <dbReference type="Pfam" id="PF01578"/>
    </source>
</evidence>
<gene>
    <name evidence="8" type="ORF">ENJ10_00320</name>
</gene>
<feature type="transmembrane region" description="Helical" evidence="6">
    <location>
        <begin position="93"/>
        <end position="109"/>
    </location>
</feature>
<comment type="subcellular location">
    <subcellularLocation>
        <location evidence="1">Membrane</location>
        <topology evidence="1">Multi-pass membrane protein</topology>
    </subcellularLocation>
</comment>
<evidence type="ECO:0000256" key="2">
    <source>
        <dbReference type="ARBA" id="ARBA00022692"/>
    </source>
</evidence>
<dbReference type="GO" id="GO:0017004">
    <property type="term" value="P:cytochrome complex assembly"/>
    <property type="evidence" value="ECO:0007669"/>
    <property type="project" value="UniProtKB-KW"/>
</dbReference>
<feature type="transmembrane region" description="Helical" evidence="6">
    <location>
        <begin position="207"/>
        <end position="228"/>
    </location>
</feature>
<sequence>MPEQDMPAYLPDKYNEASQKYRKFLMFVFISHLLLTLLYALSTWMYISYFYNNTDLWRQRVKILFHTAVFLHIFYFFGFLFKYDRIPIANSPEALGTFVLLSAIIYIAFEKRVKEESLGAFLLPLFTMIMFLSALIPHNPDNISPTLFKVSFEVHVLFMLVGYSGFTLSFVSSTLYLLLNHQLSQRKAGLFFRRLPSLQFFERISRFSIDGALFFIFLGFVTGSYFGFQVWSIEFLKDPKVISVSVTWLIYAGHFIIRHTKSASDKSLSILAISGYLFLILSSAISLGLLHSLHNFN</sequence>
<evidence type="ECO:0000313" key="8">
    <source>
        <dbReference type="EMBL" id="HED09106.1"/>
    </source>
</evidence>
<proteinExistence type="predicted"/>
<dbReference type="AlphaFoldDB" id="A0A7V1PTS3"/>
<feature type="domain" description="Cytochrome c assembly protein" evidence="7">
    <location>
        <begin position="91"/>
        <end position="282"/>
    </location>
</feature>
<evidence type="ECO:0000256" key="5">
    <source>
        <dbReference type="ARBA" id="ARBA00023136"/>
    </source>
</evidence>
<name>A0A7V1PTS3_CALAY</name>
<evidence type="ECO:0000256" key="4">
    <source>
        <dbReference type="ARBA" id="ARBA00022989"/>
    </source>
</evidence>
<evidence type="ECO:0000256" key="6">
    <source>
        <dbReference type="SAM" id="Phobius"/>
    </source>
</evidence>
<dbReference type="PANTHER" id="PTHR30071:SF1">
    <property type="entry name" value="CYTOCHROME B_B6 PROTEIN-RELATED"/>
    <property type="match status" value="1"/>
</dbReference>
<dbReference type="EMBL" id="DRLD01000012">
    <property type="protein sequence ID" value="HED09106.1"/>
    <property type="molecule type" value="Genomic_DNA"/>
</dbReference>
<dbReference type="GO" id="GO:0020037">
    <property type="term" value="F:heme binding"/>
    <property type="evidence" value="ECO:0007669"/>
    <property type="project" value="InterPro"/>
</dbReference>
<dbReference type="Pfam" id="PF01578">
    <property type="entry name" value="Cytochrom_C_asm"/>
    <property type="match status" value="1"/>
</dbReference>
<dbReference type="InterPro" id="IPR002541">
    <property type="entry name" value="Cyt_c_assembly"/>
</dbReference>
<feature type="transmembrane region" description="Helical" evidence="6">
    <location>
        <begin position="24"/>
        <end position="51"/>
    </location>
</feature>
<dbReference type="InterPro" id="IPR045062">
    <property type="entry name" value="Cyt_c_biogenesis_CcsA/CcmC"/>
</dbReference>
<dbReference type="Proteomes" id="UP000886005">
    <property type="component" value="Unassembled WGS sequence"/>
</dbReference>
<keyword evidence="2 6" id="KW-0812">Transmembrane</keyword>
<feature type="transmembrane region" description="Helical" evidence="6">
    <location>
        <begin position="269"/>
        <end position="290"/>
    </location>
</feature>
<comment type="caution">
    <text evidence="8">The sequence shown here is derived from an EMBL/GenBank/DDBJ whole genome shotgun (WGS) entry which is preliminary data.</text>
</comment>
<protein>
    <recommendedName>
        <fullName evidence="7">Cytochrome c assembly protein domain-containing protein</fullName>
    </recommendedName>
</protein>
<dbReference type="PANTHER" id="PTHR30071">
    <property type="entry name" value="HEME EXPORTER PROTEIN C"/>
    <property type="match status" value="1"/>
</dbReference>
<organism evidence="8">
    <name type="scientific">Caldithrix abyssi</name>
    <dbReference type="NCBI Taxonomy" id="187145"/>
    <lineage>
        <taxon>Bacteria</taxon>
        <taxon>Pseudomonadati</taxon>
        <taxon>Calditrichota</taxon>
        <taxon>Calditrichia</taxon>
        <taxon>Calditrichales</taxon>
        <taxon>Calditrichaceae</taxon>
        <taxon>Caldithrix</taxon>
    </lineage>
</organism>
<evidence type="ECO:0000256" key="1">
    <source>
        <dbReference type="ARBA" id="ARBA00004141"/>
    </source>
</evidence>